<feature type="compositionally biased region" description="Gly residues" evidence="1">
    <location>
        <begin position="12"/>
        <end position="22"/>
    </location>
</feature>
<keyword evidence="3" id="KW-1185">Reference proteome</keyword>
<evidence type="ECO:0000256" key="1">
    <source>
        <dbReference type="SAM" id="MobiDB-lite"/>
    </source>
</evidence>
<evidence type="ECO:0000313" key="2">
    <source>
        <dbReference type="EMBL" id="TQF06626.1"/>
    </source>
</evidence>
<feature type="region of interest" description="Disordered" evidence="1">
    <location>
        <begin position="1"/>
        <end position="29"/>
    </location>
</feature>
<evidence type="ECO:0000313" key="3">
    <source>
        <dbReference type="Proteomes" id="UP000319103"/>
    </source>
</evidence>
<gene>
    <name evidence="2" type="ORF">E6W39_36080</name>
</gene>
<organism evidence="2 3">
    <name type="scientific">Kitasatospora acidiphila</name>
    <dbReference type="NCBI Taxonomy" id="2567942"/>
    <lineage>
        <taxon>Bacteria</taxon>
        <taxon>Bacillati</taxon>
        <taxon>Actinomycetota</taxon>
        <taxon>Actinomycetes</taxon>
        <taxon>Kitasatosporales</taxon>
        <taxon>Streptomycetaceae</taxon>
        <taxon>Kitasatospora</taxon>
    </lineage>
</organism>
<dbReference type="EMBL" id="VIGB01000003">
    <property type="protein sequence ID" value="TQF06626.1"/>
    <property type="molecule type" value="Genomic_DNA"/>
</dbReference>
<name>A0A540WC80_9ACTN</name>
<accession>A0A540WC80</accession>
<dbReference type="RefSeq" id="WP_141637040.1">
    <property type="nucleotide sequence ID" value="NZ_VIGB01000003.1"/>
</dbReference>
<dbReference type="AlphaFoldDB" id="A0A540WC80"/>
<dbReference type="Proteomes" id="UP000319103">
    <property type="component" value="Unassembled WGS sequence"/>
</dbReference>
<comment type="caution">
    <text evidence="2">The sequence shown here is derived from an EMBL/GenBank/DDBJ whole genome shotgun (WGS) entry which is preliminary data.</text>
</comment>
<feature type="compositionally biased region" description="Low complexity" evidence="1">
    <location>
        <begin position="1"/>
        <end position="11"/>
    </location>
</feature>
<reference evidence="2 3" key="1">
    <citation type="submission" date="2019-06" db="EMBL/GenBank/DDBJ databases">
        <title>Description of Kitasatospora acidophila sp. nov. isolated from pine grove soil, and reclassification of Streptomyces novaecaesareae to Kitasatospora novaeceasareae comb. nov.</title>
        <authorList>
            <person name="Kim M.J."/>
        </authorList>
    </citation>
    <scope>NUCLEOTIDE SEQUENCE [LARGE SCALE GENOMIC DNA]</scope>
    <source>
        <strain evidence="2 3">MMS16-CNU292</strain>
    </source>
</reference>
<sequence>MSSAEPPTEGEPVGGESGGPGEPGEWDEVELDEAFVRAAPVVEPSGRARMLAARWRREPPEPQPWRSDRPPAGWFWSRVRRRRWWRG</sequence>
<protein>
    <submittedName>
        <fullName evidence="2">Uncharacterized protein</fullName>
    </submittedName>
</protein>
<proteinExistence type="predicted"/>